<comment type="caution">
    <text evidence="1">The sequence shown here is derived from an EMBL/GenBank/DDBJ whole genome shotgun (WGS) entry which is preliminary data.</text>
</comment>
<evidence type="ECO:0000313" key="1">
    <source>
        <dbReference type="EMBL" id="KAJ9104950.1"/>
    </source>
</evidence>
<dbReference type="Proteomes" id="UP001241377">
    <property type="component" value="Unassembled WGS sequence"/>
</dbReference>
<keyword evidence="2" id="KW-1185">Reference proteome</keyword>
<gene>
    <name evidence="1" type="ORF">QFC19_003745</name>
</gene>
<name>A0ACC2VZQ3_9TREE</name>
<protein>
    <submittedName>
        <fullName evidence="1">Uncharacterized protein</fullName>
    </submittedName>
</protein>
<reference evidence="1" key="1">
    <citation type="submission" date="2023-04" db="EMBL/GenBank/DDBJ databases">
        <title>Draft Genome sequencing of Naganishia species isolated from polar environments using Oxford Nanopore Technology.</title>
        <authorList>
            <person name="Leo P."/>
            <person name="Venkateswaran K."/>
        </authorList>
    </citation>
    <scope>NUCLEOTIDE SEQUENCE</scope>
    <source>
        <strain evidence="1">MNA-CCFEE 5261</strain>
    </source>
</reference>
<accession>A0ACC2VZQ3</accession>
<sequence>MSSLFSMTRTFKPKKVAEGTKQYQLRRYAEQTLGSGNLRNAVALPEGEDANEWIAVHGEFTQWCDLAKADGNGDEY</sequence>
<organism evidence="1 2">
    <name type="scientific">Naganishia cerealis</name>
    <dbReference type="NCBI Taxonomy" id="610337"/>
    <lineage>
        <taxon>Eukaryota</taxon>
        <taxon>Fungi</taxon>
        <taxon>Dikarya</taxon>
        <taxon>Basidiomycota</taxon>
        <taxon>Agaricomycotina</taxon>
        <taxon>Tremellomycetes</taxon>
        <taxon>Filobasidiales</taxon>
        <taxon>Filobasidiaceae</taxon>
        <taxon>Naganishia</taxon>
    </lineage>
</organism>
<proteinExistence type="predicted"/>
<dbReference type="EMBL" id="JASBWR010000037">
    <property type="protein sequence ID" value="KAJ9104950.1"/>
    <property type="molecule type" value="Genomic_DNA"/>
</dbReference>
<evidence type="ECO:0000313" key="2">
    <source>
        <dbReference type="Proteomes" id="UP001241377"/>
    </source>
</evidence>